<keyword evidence="5" id="KW-0812">Transmembrane</keyword>
<feature type="region of interest" description="Disordered" evidence="4">
    <location>
        <begin position="62"/>
        <end position="109"/>
    </location>
</feature>
<dbReference type="RefSeq" id="WP_147800621.1">
    <property type="nucleotide sequence ID" value="NZ_VPFL01000020.1"/>
</dbReference>
<dbReference type="GO" id="GO:0042802">
    <property type="term" value="F:identical protein binding"/>
    <property type="evidence" value="ECO:0007669"/>
    <property type="project" value="InterPro"/>
</dbReference>
<evidence type="ECO:0000256" key="3">
    <source>
        <dbReference type="PROSITE-ProRule" id="PRU00339"/>
    </source>
</evidence>
<evidence type="ECO:0000256" key="5">
    <source>
        <dbReference type="SAM" id="Phobius"/>
    </source>
</evidence>
<dbReference type="EMBL" id="VPFL01000020">
    <property type="protein sequence ID" value="TXF10854.1"/>
    <property type="molecule type" value="Genomic_DNA"/>
</dbReference>
<dbReference type="PANTHER" id="PTHR45586:SF1">
    <property type="entry name" value="LIPOPOLYSACCHARIDE ASSEMBLY PROTEIN B"/>
    <property type="match status" value="1"/>
</dbReference>
<dbReference type="InterPro" id="IPR011717">
    <property type="entry name" value="TPR-4"/>
</dbReference>
<dbReference type="InterPro" id="IPR051012">
    <property type="entry name" value="CellSynth/LPSAsmb/PSIAsmb"/>
</dbReference>
<reference evidence="6 7" key="1">
    <citation type="submission" date="2019-08" db="EMBL/GenBank/DDBJ databases">
        <title>Pelomicrobium methylotrophicum gen. nov., sp. nov. a moderately thermophilic, facultatively anaerobic, lithoautotrophic and methylotrophic bacterium isolated from a terrestrial mud volcano.</title>
        <authorList>
            <person name="Slobodkina G.B."/>
            <person name="Merkel A.Y."/>
            <person name="Slobodkin A.I."/>
        </authorList>
    </citation>
    <scope>NUCLEOTIDE SEQUENCE [LARGE SCALE GENOMIC DNA]</scope>
    <source>
        <strain evidence="6 7">SM250</strain>
    </source>
</reference>
<evidence type="ECO:0000313" key="7">
    <source>
        <dbReference type="Proteomes" id="UP000321201"/>
    </source>
</evidence>
<protein>
    <submittedName>
        <fullName evidence="6">Tetratricopeptide repeat protein</fullName>
    </submittedName>
</protein>
<dbReference type="SUPFAM" id="SSF48452">
    <property type="entry name" value="TPR-like"/>
    <property type="match status" value="1"/>
</dbReference>
<dbReference type="Pfam" id="PF13424">
    <property type="entry name" value="TPR_12"/>
    <property type="match status" value="1"/>
</dbReference>
<evidence type="ECO:0000313" key="6">
    <source>
        <dbReference type="EMBL" id="TXF10854.1"/>
    </source>
</evidence>
<dbReference type="Pfam" id="PF14559">
    <property type="entry name" value="TPR_19"/>
    <property type="match status" value="1"/>
</dbReference>
<dbReference type="AlphaFoldDB" id="A0A5C7EU90"/>
<feature type="transmembrane region" description="Helical" evidence="5">
    <location>
        <begin position="37"/>
        <end position="58"/>
    </location>
</feature>
<feature type="compositionally biased region" description="Basic and acidic residues" evidence="4">
    <location>
        <begin position="228"/>
        <end position="245"/>
    </location>
</feature>
<feature type="compositionally biased region" description="Basic and acidic residues" evidence="4">
    <location>
        <begin position="173"/>
        <end position="183"/>
    </location>
</feature>
<organism evidence="6 7">
    <name type="scientific">Pelomicrobium methylotrophicum</name>
    <dbReference type="NCBI Taxonomy" id="2602750"/>
    <lineage>
        <taxon>Bacteria</taxon>
        <taxon>Pseudomonadati</taxon>
        <taxon>Pseudomonadota</taxon>
        <taxon>Hydrogenophilia</taxon>
        <taxon>Hydrogenophilia incertae sedis</taxon>
        <taxon>Pelomicrobium</taxon>
    </lineage>
</organism>
<evidence type="ECO:0000256" key="1">
    <source>
        <dbReference type="ARBA" id="ARBA00022737"/>
    </source>
</evidence>
<dbReference type="PRINTS" id="PR01217">
    <property type="entry name" value="PRICHEXTENSN"/>
</dbReference>
<dbReference type="InterPro" id="IPR019734">
    <property type="entry name" value="TPR_rpt"/>
</dbReference>
<comment type="caution">
    <text evidence="6">The sequence shown here is derived from an EMBL/GenBank/DDBJ whole genome shotgun (WGS) entry which is preliminary data.</text>
</comment>
<feature type="repeat" description="TPR" evidence="3">
    <location>
        <begin position="343"/>
        <end position="376"/>
    </location>
</feature>
<keyword evidence="7" id="KW-1185">Reference proteome</keyword>
<dbReference type="Pfam" id="PF07721">
    <property type="entry name" value="TPR_4"/>
    <property type="match status" value="1"/>
</dbReference>
<name>A0A5C7EU90_9PROT</name>
<dbReference type="PROSITE" id="PS50005">
    <property type="entry name" value="TPR"/>
    <property type="match status" value="2"/>
</dbReference>
<proteinExistence type="predicted"/>
<sequence>MSVINQMLEDLERRLGDARPDAIGPEVRAVPRKQSRLGLASAVVLAAVVAGVAAARYWTGEQAGPESSVVETAEPSTAAGPTPAMEASAPAPSAETEPASAVQTSAGTETETPALVVMEEAGPPAGQATPALRKPERTAPEPRPTVPGPGGSSPTPDQPVQARPEAPPVRKPGSRESAPDAARRVQAPASPDAGPEAGSPGTAPPAPKPAAPPAPATGEPVPQSPPMIDKKLRPLTPEERAESEFRRGLAALEQRRDGEAVSTFNAVLKLNPHHEAARQTLVATLLQQGQLAEAERLLLEGLALNPRQVGFAATAARLQVERGDPAAALRTLEAAAPHAGSSAEFHAFFAALLQRVGRHRDAVEHYRQALQLAPGTGVWLLGMGISLQADGRPEEARAAFEQARASRQLNAELTAFVDRRISELRAGAGRP</sequence>
<dbReference type="OrthoDB" id="5406098at2"/>
<evidence type="ECO:0000256" key="2">
    <source>
        <dbReference type="ARBA" id="ARBA00022803"/>
    </source>
</evidence>
<feature type="compositionally biased region" description="Pro residues" evidence="4">
    <location>
        <begin position="202"/>
        <end position="215"/>
    </location>
</feature>
<feature type="repeat" description="TPR" evidence="3">
    <location>
        <begin position="241"/>
        <end position="274"/>
    </location>
</feature>
<gene>
    <name evidence="6" type="ORF">FR698_12950</name>
</gene>
<dbReference type="InterPro" id="IPR011990">
    <property type="entry name" value="TPR-like_helical_dom_sf"/>
</dbReference>
<keyword evidence="5" id="KW-0472">Membrane</keyword>
<dbReference type="PANTHER" id="PTHR45586">
    <property type="entry name" value="TPR REPEAT-CONTAINING PROTEIN PA4667"/>
    <property type="match status" value="1"/>
</dbReference>
<keyword evidence="1" id="KW-0677">Repeat</keyword>
<feature type="compositionally biased region" description="Low complexity" evidence="4">
    <location>
        <begin position="81"/>
        <end position="101"/>
    </location>
</feature>
<dbReference type="SMART" id="SM00028">
    <property type="entry name" value="TPR"/>
    <property type="match status" value="4"/>
</dbReference>
<keyword evidence="2 3" id="KW-0802">TPR repeat</keyword>
<dbReference type="Gene3D" id="1.25.40.10">
    <property type="entry name" value="Tetratricopeptide repeat domain"/>
    <property type="match status" value="1"/>
</dbReference>
<evidence type="ECO:0000256" key="4">
    <source>
        <dbReference type="SAM" id="MobiDB-lite"/>
    </source>
</evidence>
<accession>A0A5C7EU90</accession>
<keyword evidence="5" id="KW-1133">Transmembrane helix</keyword>
<feature type="region of interest" description="Disordered" evidence="4">
    <location>
        <begin position="123"/>
        <end position="245"/>
    </location>
</feature>
<dbReference type="Proteomes" id="UP000321201">
    <property type="component" value="Unassembled WGS sequence"/>
</dbReference>
<dbReference type="InParanoid" id="A0A5C7EU90"/>